<gene>
    <name evidence="1" type="ORF">IAD26_05635</name>
</gene>
<dbReference type="Proteomes" id="UP000886748">
    <property type="component" value="Unassembled WGS sequence"/>
</dbReference>
<dbReference type="EMBL" id="DVOD01000043">
    <property type="protein sequence ID" value="HIU92600.1"/>
    <property type="molecule type" value="Genomic_DNA"/>
</dbReference>
<name>A0A9D1N0J8_9CLOT</name>
<comment type="caution">
    <text evidence="1">The sequence shown here is derived from an EMBL/GenBank/DDBJ whole genome shotgun (WGS) entry which is preliminary data.</text>
</comment>
<evidence type="ECO:0000313" key="1">
    <source>
        <dbReference type="EMBL" id="HIU92600.1"/>
    </source>
</evidence>
<reference evidence="1" key="1">
    <citation type="submission" date="2020-10" db="EMBL/GenBank/DDBJ databases">
        <authorList>
            <person name="Gilroy R."/>
        </authorList>
    </citation>
    <scope>NUCLEOTIDE SEQUENCE</scope>
    <source>
        <strain evidence="1">CHK154-7741</strain>
    </source>
</reference>
<sequence length="140" mass="16407">MIIVNTSDKVKVNFKGKVFLKSKNMEPQKVEVVKRIAKTIKRFIKDEKFDLLFYYKLKDGLDPLHVSAQKGHKQNFFVKCIDIAMPESEYIDDEHYIEMAKGAVQRYKEFFPKEANTENINLLKQVKNKAKNMFTKQKAG</sequence>
<proteinExistence type="predicted"/>
<evidence type="ECO:0000313" key="2">
    <source>
        <dbReference type="Proteomes" id="UP000886748"/>
    </source>
</evidence>
<reference evidence="1" key="2">
    <citation type="journal article" date="2021" name="PeerJ">
        <title>Extensive microbial diversity within the chicken gut microbiome revealed by metagenomics and culture.</title>
        <authorList>
            <person name="Gilroy R."/>
            <person name="Ravi A."/>
            <person name="Getino M."/>
            <person name="Pursley I."/>
            <person name="Horton D.L."/>
            <person name="Alikhan N.F."/>
            <person name="Baker D."/>
            <person name="Gharbi K."/>
            <person name="Hall N."/>
            <person name="Watson M."/>
            <person name="Adriaenssens E.M."/>
            <person name="Foster-Nyarko E."/>
            <person name="Jarju S."/>
            <person name="Secka A."/>
            <person name="Antonio M."/>
            <person name="Oren A."/>
            <person name="Chaudhuri R.R."/>
            <person name="La Ragione R."/>
            <person name="Hildebrand F."/>
            <person name="Pallen M.J."/>
        </authorList>
    </citation>
    <scope>NUCLEOTIDE SEQUENCE</scope>
    <source>
        <strain evidence="1">CHK154-7741</strain>
    </source>
</reference>
<protein>
    <submittedName>
        <fullName evidence="1">Uncharacterized protein</fullName>
    </submittedName>
</protein>
<organism evidence="1 2">
    <name type="scientific">Candidatus Limenecus avicola</name>
    <dbReference type="NCBI Taxonomy" id="2840847"/>
    <lineage>
        <taxon>Bacteria</taxon>
        <taxon>Bacillati</taxon>
        <taxon>Bacillota</taxon>
        <taxon>Clostridia</taxon>
        <taxon>Eubacteriales</taxon>
        <taxon>Clostridiaceae</taxon>
        <taxon>Clostridiaceae incertae sedis</taxon>
        <taxon>Candidatus Limenecus</taxon>
    </lineage>
</organism>
<dbReference type="AlphaFoldDB" id="A0A9D1N0J8"/>
<accession>A0A9D1N0J8</accession>